<sequence length="329" mass="37916">MSKFDDDFENSFNNDSLEKTVKKAKRKSFIRNTFIVIITLVVCIFINSIYNITSINKLDESLDEEVESSVPTGYISKANYTAGILGGKVEYNISKNIGGRVVTLENKTKTFGINPPMVGLTKAYQDFVNDDSWGVNLWDNGYRKMLFFHPKIKYKKYKNDLANMEDMDDEKIIEMAISLDKAYKIDEIVDIAFDLRNLSTKWIWLDTFNKQEMNEYKQEVNEYDPKSCGINESEVKGLNYGYSYNNGNIYQGINYFNGIYNNWMDSLKESRNKDSNKLYDYLISEGKKSSKNIEILGFIVEGSKEELELLLDKSYIKGATFGIAVDPLY</sequence>
<dbReference type="Proteomes" id="UP000609849">
    <property type="component" value="Unassembled WGS sequence"/>
</dbReference>
<keyword evidence="1" id="KW-0812">Transmembrane</keyword>
<organism evidence="4 5">
    <name type="scientific">Romboutsia faecis</name>
    <dbReference type="NCBI Taxonomy" id="2764597"/>
    <lineage>
        <taxon>Bacteria</taxon>
        <taxon>Bacillati</taxon>
        <taxon>Bacillota</taxon>
        <taxon>Clostridia</taxon>
        <taxon>Peptostreptococcales</taxon>
        <taxon>Peptostreptococcaceae</taxon>
        <taxon>Romboutsia</taxon>
    </lineage>
</organism>
<evidence type="ECO:0000313" key="4">
    <source>
        <dbReference type="EMBL" id="MBC5996154.1"/>
    </source>
</evidence>
<dbReference type="InterPro" id="IPR025672">
    <property type="entry name" value="Sigma_reg_C_dom"/>
</dbReference>
<dbReference type="InterPro" id="IPR029101">
    <property type="entry name" value="Sigma_reg_N"/>
</dbReference>
<dbReference type="Pfam" id="PF13791">
    <property type="entry name" value="Sigma_reg_C"/>
    <property type="match status" value="1"/>
</dbReference>
<protein>
    <submittedName>
        <fullName evidence="4">Anti sigma factor C-terminal domain-containing protein</fullName>
    </submittedName>
</protein>
<gene>
    <name evidence="4" type="ORF">H8923_05215</name>
</gene>
<keyword evidence="1" id="KW-0472">Membrane</keyword>
<evidence type="ECO:0000259" key="2">
    <source>
        <dbReference type="Pfam" id="PF13791"/>
    </source>
</evidence>
<feature type="domain" description="Sigma factor regulator C-terminal" evidence="2">
    <location>
        <begin position="164"/>
        <end position="322"/>
    </location>
</feature>
<comment type="caution">
    <text evidence="4">The sequence shown here is derived from an EMBL/GenBank/DDBJ whole genome shotgun (WGS) entry which is preliminary data.</text>
</comment>
<proteinExistence type="predicted"/>
<dbReference type="EMBL" id="JACRWE010000002">
    <property type="protein sequence ID" value="MBC5996154.1"/>
    <property type="molecule type" value="Genomic_DNA"/>
</dbReference>
<keyword evidence="1" id="KW-1133">Transmembrane helix</keyword>
<keyword evidence="5" id="KW-1185">Reference proteome</keyword>
<evidence type="ECO:0000313" key="5">
    <source>
        <dbReference type="Proteomes" id="UP000609849"/>
    </source>
</evidence>
<evidence type="ECO:0000256" key="1">
    <source>
        <dbReference type="SAM" id="Phobius"/>
    </source>
</evidence>
<dbReference type="RefSeq" id="WP_153924261.1">
    <property type="nucleotide sequence ID" value="NZ_JACRWE010000002.1"/>
</dbReference>
<feature type="domain" description="Sigma factor regulator N-terminal" evidence="3">
    <location>
        <begin position="19"/>
        <end position="101"/>
    </location>
</feature>
<name>A0ABR7JMJ2_9FIRM</name>
<reference evidence="4 5" key="1">
    <citation type="submission" date="2020-08" db="EMBL/GenBank/DDBJ databases">
        <authorList>
            <person name="Liu C."/>
            <person name="Sun Q."/>
        </authorList>
    </citation>
    <scope>NUCLEOTIDE SEQUENCE [LARGE SCALE GENOMIC DNA]</scope>
    <source>
        <strain evidence="4 5">NSJ-18</strain>
    </source>
</reference>
<evidence type="ECO:0000259" key="3">
    <source>
        <dbReference type="Pfam" id="PF13800"/>
    </source>
</evidence>
<accession>A0ABR7JMJ2</accession>
<dbReference type="Pfam" id="PF13800">
    <property type="entry name" value="Sigma_reg_N"/>
    <property type="match status" value="1"/>
</dbReference>
<feature type="transmembrane region" description="Helical" evidence="1">
    <location>
        <begin position="29"/>
        <end position="50"/>
    </location>
</feature>